<evidence type="ECO:0000256" key="1">
    <source>
        <dbReference type="SAM" id="MobiDB-lite"/>
    </source>
</evidence>
<name>A0A9D4FAK6_DREPO</name>
<dbReference type="EMBL" id="JAIWYP010000007">
    <property type="protein sequence ID" value="KAH3794757.1"/>
    <property type="molecule type" value="Genomic_DNA"/>
</dbReference>
<gene>
    <name evidence="2" type="ORF">DPMN_148295</name>
</gene>
<evidence type="ECO:0000313" key="3">
    <source>
        <dbReference type="Proteomes" id="UP000828390"/>
    </source>
</evidence>
<reference evidence="2" key="2">
    <citation type="submission" date="2020-11" db="EMBL/GenBank/DDBJ databases">
        <authorList>
            <person name="McCartney M.A."/>
            <person name="Auch B."/>
            <person name="Kono T."/>
            <person name="Mallez S."/>
            <person name="Becker A."/>
            <person name="Gohl D.M."/>
            <person name="Silverstein K.A.T."/>
            <person name="Koren S."/>
            <person name="Bechman K.B."/>
            <person name="Herman A."/>
            <person name="Abrahante J.E."/>
            <person name="Garbe J."/>
        </authorList>
    </citation>
    <scope>NUCLEOTIDE SEQUENCE</scope>
    <source>
        <strain evidence="2">Duluth1</strain>
        <tissue evidence="2">Whole animal</tissue>
    </source>
</reference>
<accession>A0A9D4FAK6</accession>
<organism evidence="2 3">
    <name type="scientific">Dreissena polymorpha</name>
    <name type="common">Zebra mussel</name>
    <name type="synonym">Mytilus polymorpha</name>
    <dbReference type="NCBI Taxonomy" id="45954"/>
    <lineage>
        <taxon>Eukaryota</taxon>
        <taxon>Metazoa</taxon>
        <taxon>Spiralia</taxon>
        <taxon>Lophotrochozoa</taxon>
        <taxon>Mollusca</taxon>
        <taxon>Bivalvia</taxon>
        <taxon>Autobranchia</taxon>
        <taxon>Heteroconchia</taxon>
        <taxon>Euheterodonta</taxon>
        <taxon>Imparidentia</taxon>
        <taxon>Neoheterodontei</taxon>
        <taxon>Myida</taxon>
        <taxon>Dreissenoidea</taxon>
        <taxon>Dreissenidae</taxon>
        <taxon>Dreissena</taxon>
    </lineage>
</organism>
<protein>
    <submittedName>
        <fullName evidence="2">Uncharacterized protein</fullName>
    </submittedName>
</protein>
<reference evidence="2" key="1">
    <citation type="journal article" date="2019" name="bioRxiv">
        <title>The Genome of the Zebra Mussel, Dreissena polymorpha: A Resource for Invasive Species Research.</title>
        <authorList>
            <person name="McCartney M.A."/>
            <person name="Auch B."/>
            <person name="Kono T."/>
            <person name="Mallez S."/>
            <person name="Zhang Y."/>
            <person name="Obille A."/>
            <person name="Becker A."/>
            <person name="Abrahante J.E."/>
            <person name="Garbe J."/>
            <person name="Badalamenti J.P."/>
            <person name="Herman A."/>
            <person name="Mangelson H."/>
            <person name="Liachko I."/>
            <person name="Sullivan S."/>
            <person name="Sone E.D."/>
            <person name="Koren S."/>
            <person name="Silverstein K.A.T."/>
            <person name="Beckman K.B."/>
            <person name="Gohl D.M."/>
        </authorList>
    </citation>
    <scope>NUCLEOTIDE SEQUENCE</scope>
    <source>
        <strain evidence="2">Duluth1</strain>
        <tissue evidence="2">Whole animal</tissue>
    </source>
</reference>
<sequence length="85" mass="9580">MFAIAEQQENSVNHGRYHGSARKLSKTMVVIAEQQDSSVNHGRPCDLQIQKCNPDIIECHLLCSSNRRYCRCATKSAAQTIIIVY</sequence>
<feature type="region of interest" description="Disordered" evidence="1">
    <location>
        <begin position="1"/>
        <end position="21"/>
    </location>
</feature>
<comment type="caution">
    <text evidence="2">The sequence shown here is derived from an EMBL/GenBank/DDBJ whole genome shotgun (WGS) entry which is preliminary data.</text>
</comment>
<dbReference type="AlphaFoldDB" id="A0A9D4FAK6"/>
<dbReference type="Proteomes" id="UP000828390">
    <property type="component" value="Unassembled WGS sequence"/>
</dbReference>
<proteinExistence type="predicted"/>
<keyword evidence="3" id="KW-1185">Reference proteome</keyword>
<evidence type="ECO:0000313" key="2">
    <source>
        <dbReference type="EMBL" id="KAH3794757.1"/>
    </source>
</evidence>